<reference evidence="2 3" key="1">
    <citation type="submission" date="2018-06" db="EMBL/GenBank/DDBJ databases">
        <title>Flavobacterium sp IMCC34762, genome.</title>
        <authorList>
            <person name="Joung Y."/>
            <person name="Cho J."/>
            <person name="Song J."/>
        </authorList>
    </citation>
    <scope>NUCLEOTIDE SEQUENCE [LARGE SCALE GENOMIC DNA]</scope>
    <source>
        <strain evidence="2 3">IMCC34762</strain>
    </source>
</reference>
<accession>A0A2W7U1A1</accession>
<feature type="domain" description="N-acetyltransferase" evidence="1">
    <location>
        <begin position="4"/>
        <end position="157"/>
    </location>
</feature>
<dbReference type="AlphaFoldDB" id="A0A2W7U1A1"/>
<dbReference type="RefSeq" id="WP_111408384.1">
    <property type="nucleotide sequence ID" value="NZ_QKXH01000001.1"/>
</dbReference>
<protein>
    <recommendedName>
        <fullName evidence="1">N-acetyltransferase domain-containing protein</fullName>
    </recommendedName>
</protein>
<dbReference type="OrthoDB" id="1073140at2"/>
<gene>
    <name evidence="2" type="ORF">DOS84_01770</name>
</gene>
<evidence type="ECO:0000313" key="2">
    <source>
        <dbReference type="EMBL" id="PZX95316.1"/>
    </source>
</evidence>
<evidence type="ECO:0000313" key="3">
    <source>
        <dbReference type="Proteomes" id="UP000249177"/>
    </source>
</evidence>
<keyword evidence="3" id="KW-1185">Reference proteome</keyword>
<dbReference type="Gene3D" id="3.40.630.30">
    <property type="match status" value="1"/>
</dbReference>
<dbReference type="PROSITE" id="PS51186">
    <property type="entry name" value="GNAT"/>
    <property type="match status" value="1"/>
</dbReference>
<dbReference type="InterPro" id="IPR000182">
    <property type="entry name" value="GNAT_dom"/>
</dbReference>
<dbReference type="InterPro" id="IPR016181">
    <property type="entry name" value="Acyl_CoA_acyltransferase"/>
</dbReference>
<evidence type="ECO:0000259" key="1">
    <source>
        <dbReference type="PROSITE" id="PS51186"/>
    </source>
</evidence>
<dbReference type="SUPFAM" id="SSF55729">
    <property type="entry name" value="Acyl-CoA N-acyltransferases (Nat)"/>
    <property type="match status" value="1"/>
</dbReference>
<dbReference type="Proteomes" id="UP000249177">
    <property type="component" value="Unassembled WGS sequence"/>
</dbReference>
<organism evidence="2 3">
    <name type="scientific">Flavobacterium aquariorum</name>
    <dbReference type="NCBI Taxonomy" id="2217670"/>
    <lineage>
        <taxon>Bacteria</taxon>
        <taxon>Pseudomonadati</taxon>
        <taxon>Bacteroidota</taxon>
        <taxon>Flavobacteriia</taxon>
        <taxon>Flavobacteriales</taxon>
        <taxon>Flavobacteriaceae</taxon>
        <taxon>Flavobacterium</taxon>
    </lineage>
</organism>
<name>A0A2W7U1A1_9FLAO</name>
<dbReference type="GO" id="GO:0016747">
    <property type="term" value="F:acyltransferase activity, transferring groups other than amino-acyl groups"/>
    <property type="evidence" value="ECO:0007669"/>
    <property type="project" value="InterPro"/>
</dbReference>
<sequence>MKIIQTKFLTFEQKQSLFDLWNAEYPERIGYKELSEFQDYLDGLLSVKHYLLANDLNQIFGWAFTFVREDEDWFGIIINSKIQGKRFGTLLLDELKKNCSVLNGWATDHQNDVKRNKKPYLSPLEFYTKNGFIIDQSIRMENDKISAVKIRWGKDIAG</sequence>
<proteinExistence type="predicted"/>
<dbReference type="EMBL" id="QKXH01000001">
    <property type="protein sequence ID" value="PZX95316.1"/>
    <property type="molecule type" value="Genomic_DNA"/>
</dbReference>
<comment type="caution">
    <text evidence="2">The sequence shown here is derived from an EMBL/GenBank/DDBJ whole genome shotgun (WGS) entry which is preliminary data.</text>
</comment>